<dbReference type="InterPro" id="IPR002347">
    <property type="entry name" value="SDR_fam"/>
</dbReference>
<dbReference type="Pfam" id="PF13561">
    <property type="entry name" value="adh_short_C2"/>
    <property type="match status" value="1"/>
</dbReference>
<dbReference type="InterPro" id="IPR036291">
    <property type="entry name" value="NAD(P)-bd_dom_sf"/>
</dbReference>
<dbReference type="PANTHER" id="PTHR43639:SF1">
    <property type="entry name" value="SHORT-CHAIN DEHYDROGENASE_REDUCTASE FAMILY PROTEIN"/>
    <property type="match status" value="1"/>
</dbReference>
<dbReference type="CDD" id="cd05233">
    <property type="entry name" value="SDR_c"/>
    <property type="match status" value="1"/>
</dbReference>
<dbReference type="GO" id="GO:0016491">
    <property type="term" value="F:oxidoreductase activity"/>
    <property type="evidence" value="ECO:0007669"/>
    <property type="project" value="UniProtKB-KW"/>
</dbReference>
<keyword evidence="2" id="KW-0560">Oxidoreductase</keyword>
<dbReference type="EMBL" id="VIFM01000006">
    <property type="protein sequence ID" value="TQF17566.1"/>
    <property type="molecule type" value="Genomic_DNA"/>
</dbReference>
<reference evidence="3 4" key="1">
    <citation type="submission" date="2019-06" db="EMBL/GenBank/DDBJ databases">
        <authorList>
            <person name="Livingstone P."/>
            <person name="Whitworth D."/>
        </authorList>
    </citation>
    <scope>NUCLEOTIDE SEQUENCE [LARGE SCALE GENOMIC DNA]</scope>
    <source>
        <strain evidence="3 4">AM401</strain>
    </source>
</reference>
<evidence type="ECO:0000313" key="4">
    <source>
        <dbReference type="Proteomes" id="UP000315369"/>
    </source>
</evidence>
<dbReference type="PRINTS" id="PR00080">
    <property type="entry name" value="SDRFAMILY"/>
</dbReference>
<dbReference type="Gene3D" id="3.40.50.720">
    <property type="entry name" value="NAD(P)-binding Rossmann-like Domain"/>
    <property type="match status" value="1"/>
</dbReference>
<protein>
    <submittedName>
        <fullName evidence="3">SDR family oxidoreductase</fullName>
    </submittedName>
</protein>
<dbReference type="OrthoDB" id="9789398at2"/>
<dbReference type="PANTHER" id="PTHR43639">
    <property type="entry name" value="OXIDOREDUCTASE, SHORT-CHAIN DEHYDROGENASE/REDUCTASE FAMILY (AFU_ORTHOLOGUE AFUA_5G02870)"/>
    <property type="match status" value="1"/>
</dbReference>
<evidence type="ECO:0000256" key="2">
    <source>
        <dbReference type="ARBA" id="ARBA00023002"/>
    </source>
</evidence>
<dbReference type="Proteomes" id="UP000315369">
    <property type="component" value="Unassembled WGS sequence"/>
</dbReference>
<comment type="caution">
    <text evidence="3">The sequence shown here is derived from an EMBL/GenBank/DDBJ whole genome shotgun (WGS) entry which is preliminary data.</text>
</comment>
<proteinExistence type="inferred from homology"/>
<dbReference type="SUPFAM" id="SSF51735">
    <property type="entry name" value="NAD(P)-binding Rossmann-fold domains"/>
    <property type="match status" value="1"/>
</dbReference>
<dbReference type="AlphaFoldDB" id="A0A540X8D1"/>
<evidence type="ECO:0000313" key="3">
    <source>
        <dbReference type="EMBL" id="TQF17566.1"/>
    </source>
</evidence>
<keyword evidence="4" id="KW-1185">Reference proteome</keyword>
<evidence type="ECO:0000256" key="1">
    <source>
        <dbReference type="ARBA" id="ARBA00006484"/>
    </source>
</evidence>
<accession>A0A540X8D1</accession>
<name>A0A540X8D1_9BACT</name>
<dbReference type="RefSeq" id="WP_141640836.1">
    <property type="nucleotide sequence ID" value="NZ_VIFM01000006.1"/>
</dbReference>
<organism evidence="3 4">
    <name type="scientific">Myxococcus llanfairpwllgwyngyllgogerychwyrndrobwllllantysiliogogogochensis</name>
    <dbReference type="NCBI Taxonomy" id="2590453"/>
    <lineage>
        <taxon>Bacteria</taxon>
        <taxon>Pseudomonadati</taxon>
        <taxon>Myxococcota</taxon>
        <taxon>Myxococcia</taxon>
        <taxon>Myxococcales</taxon>
        <taxon>Cystobacterineae</taxon>
        <taxon>Myxococcaceae</taxon>
        <taxon>Myxococcus</taxon>
    </lineage>
</organism>
<gene>
    <name evidence="3" type="ORF">FJV41_02870</name>
</gene>
<comment type="similarity">
    <text evidence="1">Belongs to the short-chain dehydrogenases/reductases (SDR) family.</text>
</comment>
<sequence>MGSQVAVVTGASSGIGLGLTRALLERGFSVVGTARQTSREPSLVPTEQLALVDGDVGDKATARKVFEVAESRFGQVDLLINNAGLFIAKPFTDYDESDFAQLVSTNIAGFFHMSQQALRWMVPRKAGHIVNIGTSLVGQPISGVSGALAILTKGGLETATRALSIEYAGQGIRVNTVAAGAIDTPMHSQDKHPFLRTMSPMHRVGTVAEMVDAVLYLHGATYVSGEVLHVDGGAHAGKW</sequence>
<dbReference type="PRINTS" id="PR00081">
    <property type="entry name" value="GDHRDH"/>
</dbReference>